<evidence type="ECO:0000256" key="6">
    <source>
        <dbReference type="SAM" id="MobiDB-lite"/>
    </source>
</evidence>
<comment type="similarity">
    <text evidence="2">Belongs to the GSG1 family.</text>
</comment>
<evidence type="ECO:0000256" key="4">
    <source>
        <dbReference type="ARBA" id="ARBA00022989"/>
    </source>
</evidence>
<evidence type="ECO:0000313" key="8">
    <source>
        <dbReference type="EMBL" id="KAB1265124.1"/>
    </source>
</evidence>
<keyword evidence="4 7" id="KW-1133">Transmembrane helix</keyword>
<dbReference type="Pfam" id="PF07803">
    <property type="entry name" value="GSG-1"/>
    <property type="match status" value="1"/>
</dbReference>
<evidence type="ECO:0000256" key="3">
    <source>
        <dbReference type="ARBA" id="ARBA00022692"/>
    </source>
</evidence>
<feature type="compositionally biased region" description="Polar residues" evidence="6">
    <location>
        <begin position="282"/>
        <end position="301"/>
    </location>
</feature>
<feature type="region of interest" description="Disordered" evidence="6">
    <location>
        <begin position="279"/>
        <end position="333"/>
    </location>
</feature>
<feature type="transmembrane region" description="Helical" evidence="7">
    <location>
        <begin position="203"/>
        <end position="224"/>
    </location>
</feature>
<comment type="caution">
    <text evidence="8">The sequence shown here is derived from an EMBL/GenBank/DDBJ whole genome shotgun (WGS) entry which is preliminary data.</text>
</comment>
<organism evidence="8 9">
    <name type="scientific">Camelus dromedarius</name>
    <name type="common">Dromedary</name>
    <name type="synonym">Arabian camel</name>
    <dbReference type="NCBI Taxonomy" id="9838"/>
    <lineage>
        <taxon>Eukaryota</taxon>
        <taxon>Metazoa</taxon>
        <taxon>Chordata</taxon>
        <taxon>Craniata</taxon>
        <taxon>Vertebrata</taxon>
        <taxon>Euteleostomi</taxon>
        <taxon>Mammalia</taxon>
        <taxon>Eutheria</taxon>
        <taxon>Laurasiatheria</taxon>
        <taxon>Artiodactyla</taxon>
        <taxon>Tylopoda</taxon>
        <taxon>Camelidae</taxon>
        <taxon>Camelus</taxon>
    </lineage>
</organism>
<dbReference type="Gene3D" id="1.20.140.150">
    <property type="match status" value="1"/>
</dbReference>
<evidence type="ECO:0000256" key="2">
    <source>
        <dbReference type="ARBA" id="ARBA00007425"/>
    </source>
</evidence>
<dbReference type="AlphaFoldDB" id="A0A5N4D1V5"/>
<feature type="transmembrane region" description="Helical" evidence="7">
    <location>
        <begin position="244"/>
        <end position="264"/>
    </location>
</feature>
<dbReference type="EMBL" id="JWIN03000016">
    <property type="protein sequence ID" value="KAB1265124.1"/>
    <property type="molecule type" value="Genomic_DNA"/>
</dbReference>
<keyword evidence="3 7" id="KW-0812">Transmembrane</keyword>
<name>A0A5N4D1V5_CAMDR</name>
<dbReference type="FunFam" id="1.20.140.150:FF:000037">
    <property type="entry name" value="GSG1 like 2"/>
    <property type="match status" value="1"/>
</dbReference>
<dbReference type="PANTHER" id="PTHR10671">
    <property type="entry name" value="EPITHELIAL MEMBRANE PROTEIN-RELATED"/>
    <property type="match status" value="1"/>
</dbReference>
<evidence type="ECO:0000313" key="9">
    <source>
        <dbReference type="Proteomes" id="UP000299084"/>
    </source>
</evidence>
<sequence>MAGLRRGRYHDEAEEERAWLLTLTPHTPHSAMEPARRQRALTLLPVGLALTCSLTAVGSSYWCEGTRRVAKPLCQDRPGALHCIHYSPGSADNGSQAVQYIWEMGDDKFIQRRFHVGLWHSCEERLGSPGEKCRSFQSVIPAEERGKYLPHHLSSLHIPGVLWLSIGAEVLNILLTLMSAVLLGSRVSYHSSGLHWLKVDASVAILMVLAGLLAMVAHMMYTTIFEITVNLGPEDWKPQTWDYGWSYCLAWCSFALCMAVSVMATSRYTAARLEIAEKKSVQRGSQPSQRNFQEPKSSKSVWETEAAPSPAEHAVISVSEHLPSDAPGKVSMC</sequence>
<dbReference type="Proteomes" id="UP000299084">
    <property type="component" value="Unassembled WGS sequence"/>
</dbReference>
<gene>
    <name evidence="8" type="ORF">Cadr_000018599</name>
</gene>
<feature type="transmembrane region" description="Helical" evidence="7">
    <location>
        <begin position="161"/>
        <end position="183"/>
    </location>
</feature>
<keyword evidence="9" id="KW-1185">Reference proteome</keyword>
<reference evidence="8 9" key="1">
    <citation type="journal article" date="2019" name="Mol. Ecol. Resour.">
        <title>Improving Illumina assemblies with Hi-C and long reads: an example with the North African dromedary.</title>
        <authorList>
            <person name="Elbers J.P."/>
            <person name="Rogers M.F."/>
            <person name="Perelman P.L."/>
            <person name="Proskuryakova A.A."/>
            <person name="Serdyukova N.A."/>
            <person name="Johnson W.E."/>
            <person name="Horin P."/>
            <person name="Corander J."/>
            <person name="Murphy D."/>
            <person name="Burger P.A."/>
        </authorList>
    </citation>
    <scope>NUCLEOTIDE SEQUENCE [LARGE SCALE GENOMIC DNA]</scope>
    <source>
        <strain evidence="8">Drom800</strain>
        <tissue evidence="8">Blood</tissue>
    </source>
</reference>
<protein>
    <submittedName>
        <fullName evidence="8">Germ cell-specific gene 1-like protein 2</fullName>
    </submittedName>
</protein>
<evidence type="ECO:0000256" key="7">
    <source>
        <dbReference type="SAM" id="Phobius"/>
    </source>
</evidence>
<dbReference type="PANTHER" id="PTHR10671:SF40">
    <property type="entry name" value="GERM CELL-SPECIFIC GENE 1-LIKE PROTEIN 2"/>
    <property type="match status" value="1"/>
</dbReference>
<keyword evidence="5 7" id="KW-0472">Membrane</keyword>
<dbReference type="InterPro" id="IPR012478">
    <property type="entry name" value="GSG-1"/>
</dbReference>
<dbReference type="GO" id="GO:0005886">
    <property type="term" value="C:plasma membrane"/>
    <property type="evidence" value="ECO:0007669"/>
    <property type="project" value="TreeGrafter"/>
</dbReference>
<feature type="transmembrane region" description="Helical" evidence="7">
    <location>
        <begin position="40"/>
        <end position="62"/>
    </location>
</feature>
<proteinExistence type="inferred from homology"/>
<comment type="subcellular location">
    <subcellularLocation>
        <location evidence="1">Membrane</location>
        <topology evidence="1">Multi-pass membrane protein</topology>
    </subcellularLocation>
</comment>
<accession>A0A5N4D1V5</accession>
<dbReference type="InterPro" id="IPR050579">
    <property type="entry name" value="PMP-22/EMP/MP20-like"/>
</dbReference>
<evidence type="ECO:0000256" key="5">
    <source>
        <dbReference type="ARBA" id="ARBA00023136"/>
    </source>
</evidence>
<evidence type="ECO:0000256" key="1">
    <source>
        <dbReference type="ARBA" id="ARBA00004141"/>
    </source>
</evidence>